<gene>
    <name evidence="1" type="ORF">MILVUS5_LOCUS37870</name>
</gene>
<sequence length="493" mass="54397">MMRNVVLFSFIVLFVLLIIFCANRTFKNEESSSSSSSWLMNEAQSFYHHVKVNSHSGYEHIWPDMELGWEIIVGTLIGIFGASFGSVGGVGGGGIFVPMLILIIGFDAKSAAAISKCMITGAAISTVFFNLKLRHPTLDIPMIDYDLVLLNQPVIILGISIGVLLSVVFADWMITVLLIIIFIGTSVKACLKGLETWNKETIVLEEAVKNLESTASSSEEVEYNYKRLPSCPDDETRKEITQMGEFYELFEMDAHVGAKELDLEYTKVNQGTILSNIRWKEFGFLCFVWFAVLLLQIAKNYTTTCSITYWILTLLQIPVTVGVSMYQAIGLYQGKKITVSKQDHGTHWPFHLLILSLSCSLLAGILGGLLGVGGGFVMGPLFIELGIAPQVASATATLGMTFTASISVAQYFLLNRFPVPYALYLTLVATIAAYIGQKIIDKLVNIFQRASLIIFVLSFTVLVSAIALGGVGISHMIEKIQRHEYMGFEDLCY</sequence>
<evidence type="ECO:0000313" key="2">
    <source>
        <dbReference type="Proteomes" id="UP001177021"/>
    </source>
</evidence>
<proteinExistence type="predicted"/>
<name>A0ACB0LYK7_TRIPR</name>
<comment type="caution">
    <text evidence="1">The sequence shown here is derived from an EMBL/GenBank/DDBJ whole genome shotgun (WGS) entry which is preliminary data.</text>
</comment>
<protein>
    <submittedName>
        <fullName evidence="1">Uncharacterized protein</fullName>
    </submittedName>
</protein>
<dbReference type="Proteomes" id="UP001177021">
    <property type="component" value="Unassembled WGS sequence"/>
</dbReference>
<dbReference type="EMBL" id="CASHSV030000716">
    <property type="protein sequence ID" value="CAJ2674677.1"/>
    <property type="molecule type" value="Genomic_DNA"/>
</dbReference>
<accession>A0ACB0LYK7</accession>
<evidence type="ECO:0000313" key="1">
    <source>
        <dbReference type="EMBL" id="CAJ2674677.1"/>
    </source>
</evidence>
<keyword evidence="2" id="KW-1185">Reference proteome</keyword>
<reference evidence="1" key="1">
    <citation type="submission" date="2023-10" db="EMBL/GenBank/DDBJ databases">
        <authorList>
            <person name="Rodriguez Cubillos JULIANA M."/>
            <person name="De Vega J."/>
        </authorList>
    </citation>
    <scope>NUCLEOTIDE SEQUENCE</scope>
</reference>
<organism evidence="1 2">
    <name type="scientific">Trifolium pratense</name>
    <name type="common">Red clover</name>
    <dbReference type="NCBI Taxonomy" id="57577"/>
    <lineage>
        <taxon>Eukaryota</taxon>
        <taxon>Viridiplantae</taxon>
        <taxon>Streptophyta</taxon>
        <taxon>Embryophyta</taxon>
        <taxon>Tracheophyta</taxon>
        <taxon>Spermatophyta</taxon>
        <taxon>Magnoliopsida</taxon>
        <taxon>eudicotyledons</taxon>
        <taxon>Gunneridae</taxon>
        <taxon>Pentapetalae</taxon>
        <taxon>rosids</taxon>
        <taxon>fabids</taxon>
        <taxon>Fabales</taxon>
        <taxon>Fabaceae</taxon>
        <taxon>Papilionoideae</taxon>
        <taxon>50 kb inversion clade</taxon>
        <taxon>NPAAA clade</taxon>
        <taxon>Hologalegina</taxon>
        <taxon>IRL clade</taxon>
        <taxon>Trifolieae</taxon>
        <taxon>Trifolium</taxon>
    </lineage>
</organism>